<keyword evidence="4 5" id="KW-0648">Protein biosynthesis</keyword>
<gene>
    <name evidence="5 8" type="primary">TIF35</name>
    <name evidence="8" type="ORF">GGI15_001194</name>
</gene>
<dbReference type="Proteomes" id="UP001140172">
    <property type="component" value="Unassembled WGS sequence"/>
</dbReference>
<comment type="subcellular location">
    <subcellularLocation>
        <location evidence="5">Cytoplasm</location>
    </subcellularLocation>
</comment>
<dbReference type="AlphaFoldDB" id="A0A9W8HJZ6"/>
<reference evidence="8" key="1">
    <citation type="submission" date="2022-07" db="EMBL/GenBank/DDBJ databases">
        <title>Phylogenomic reconstructions and comparative analyses of Kickxellomycotina fungi.</title>
        <authorList>
            <person name="Reynolds N.K."/>
            <person name="Stajich J.E."/>
            <person name="Barry K."/>
            <person name="Grigoriev I.V."/>
            <person name="Crous P."/>
            <person name="Smith M.E."/>
        </authorList>
    </citation>
    <scope>NUCLEOTIDE SEQUENCE</scope>
    <source>
        <strain evidence="8">BCRC 34489</strain>
    </source>
</reference>
<dbReference type="GO" id="GO:0005634">
    <property type="term" value="C:nucleus"/>
    <property type="evidence" value="ECO:0007669"/>
    <property type="project" value="TreeGrafter"/>
</dbReference>
<dbReference type="InterPro" id="IPR027799">
    <property type="entry name" value="Rtf2_RING-finger"/>
</dbReference>
<dbReference type="GO" id="GO:0001732">
    <property type="term" value="P:formation of cytoplasmic translation initiation complex"/>
    <property type="evidence" value="ECO:0007669"/>
    <property type="project" value="UniProtKB-UniRule"/>
</dbReference>
<dbReference type="Gene3D" id="3.30.70.330">
    <property type="match status" value="1"/>
</dbReference>
<comment type="similarity">
    <text evidence="1">Belongs to the rtf2 family.</text>
</comment>
<dbReference type="Pfam" id="PF00076">
    <property type="entry name" value="RRM_1"/>
    <property type="match status" value="1"/>
</dbReference>
<dbReference type="InterPro" id="IPR017334">
    <property type="entry name" value="eIF3_g"/>
</dbReference>
<feature type="domain" description="RRM" evidence="7">
    <location>
        <begin position="352"/>
        <end position="430"/>
    </location>
</feature>
<dbReference type="Pfam" id="PF04641">
    <property type="entry name" value="Rtf2"/>
    <property type="match status" value="1"/>
</dbReference>
<dbReference type="InterPro" id="IPR012677">
    <property type="entry name" value="Nucleotide-bd_a/b_plait_sf"/>
</dbReference>
<evidence type="ECO:0000256" key="5">
    <source>
        <dbReference type="HAMAP-Rule" id="MF_03006"/>
    </source>
</evidence>
<dbReference type="EMBL" id="JANBUM010000042">
    <property type="protein sequence ID" value="KAJ2786832.1"/>
    <property type="molecule type" value="Genomic_DNA"/>
</dbReference>
<proteinExistence type="inferred from homology"/>
<dbReference type="CDD" id="cd16653">
    <property type="entry name" value="RING-like_Rtf2"/>
    <property type="match status" value="1"/>
</dbReference>
<dbReference type="InterPro" id="IPR035979">
    <property type="entry name" value="RBD_domain_sf"/>
</dbReference>
<evidence type="ECO:0000256" key="1">
    <source>
        <dbReference type="ARBA" id="ARBA00009885"/>
    </source>
</evidence>
<dbReference type="GO" id="GO:0016282">
    <property type="term" value="C:eukaryotic 43S preinitiation complex"/>
    <property type="evidence" value="ECO:0007669"/>
    <property type="project" value="UniProtKB-UniRule"/>
</dbReference>
<dbReference type="InterPro" id="IPR024675">
    <property type="entry name" value="eIF3g_N"/>
</dbReference>
<dbReference type="PROSITE" id="PS50102">
    <property type="entry name" value="RRM"/>
    <property type="match status" value="1"/>
</dbReference>
<comment type="similarity">
    <text evidence="5">Belongs to the eIF-3 subunit G family.</text>
</comment>
<dbReference type="PANTHER" id="PTHR12775">
    <property type="entry name" value="PROTEIN C20ORF43 HOMOLOG"/>
    <property type="match status" value="1"/>
</dbReference>
<keyword evidence="6" id="KW-0694">RNA-binding</keyword>
<dbReference type="GO" id="GO:0003723">
    <property type="term" value="F:RNA binding"/>
    <property type="evidence" value="ECO:0007669"/>
    <property type="project" value="UniProtKB-UniRule"/>
</dbReference>
<dbReference type="CDD" id="cd12408">
    <property type="entry name" value="RRM_eIF3G_like"/>
    <property type="match status" value="1"/>
</dbReference>
<dbReference type="GO" id="GO:0005852">
    <property type="term" value="C:eukaryotic translation initiation factor 3 complex"/>
    <property type="evidence" value="ECO:0007669"/>
    <property type="project" value="UniProtKB-UniRule"/>
</dbReference>
<dbReference type="HAMAP" id="MF_03006">
    <property type="entry name" value="eIF3g"/>
    <property type="match status" value="1"/>
</dbReference>
<keyword evidence="2 5" id="KW-0963">Cytoplasm</keyword>
<dbReference type="GO" id="GO:0006274">
    <property type="term" value="P:DNA replication termination"/>
    <property type="evidence" value="ECO:0007669"/>
    <property type="project" value="TreeGrafter"/>
</dbReference>
<dbReference type="OrthoDB" id="639027at2759"/>
<dbReference type="GO" id="GO:0003743">
    <property type="term" value="F:translation initiation factor activity"/>
    <property type="evidence" value="ECO:0007669"/>
    <property type="project" value="UniProtKB-UniRule"/>
</dbReference>
<dbReference type="CDD" id="cd12933">
    <property type="entry name" value="eIF3G"/>
    <property type="match status" value="1"/>
</dbReference>
<dbReference type="InterPro" id="IPR000504">
    <property type="entry name" value="RRM_dom"/>
</dbReference>
<dbReference type="InterPro" id="IPR034240">
    <property type="entry name" value="eIF3G_RRM"/>
</dbReference>
<accession>A0A9W8HJZ6</accession>
<dbReference type="GO" id="GO:0033290">
    <property type="term" value="C:eukaryotic 48S preinitiation complex"/>
    <property type="evidence" value="ECO:0007669"/>
    <property type="project" value="UniProtKB-UniRule"/>
</dbReference>
<evidence type="ECO:0000256" key="3">
    <source>
        <dbReference type="ARBA" id="ARBA00022540"/>
    </source>
</evidence>
<evidence type="ECO:0000313" key="9">
    <source>
        <dbReference type="Proteomes" id="UP001140172"/>
    </source>
</evidence>
<evidence type="ECO:0000256" key="2">
    <source>
        <dbReference type="ARBA" id="ARBA00022490"/>
    </source>
</evidence>
<sequence>MGNDGGSIPRRNEMVREKKHVEKANLKEQLVAMYTTCALSKRKLEQPIVGDGIGRLYNREAILEYLLDNSVFGDNASICAHINSLKDVRTLALKTNPLRDEAKTSDEQTAARFVCPITMKEMNGNLPFEFSWPCGCVYSAQARKEMQSAGSLDTECIVCSEHLDEQRLPETEVIANDDGTKTIIEYRLNDDGKKVKVTRRVQERVVQERVNHAVAERKKWTKFGQEANSGPGPNIATTKIGEIVWLKLSQYAAQQKQQEQDALEQEKKAAVKSSQIRCRICQGLHYTVKCPYKDTLVPLEEITGGGDSAEAAAADSGDRAGASTYVPPHMRAGAARLGGAGDGGRLARDELPSIRISNLSEDTQEEDVKQLCRPFGATSRTFVAIDRNTGNCKGFAYVSFYDRDSAEKAIAKLNGYGFDNLILKAEWSNTSK</sequence>
<evidence type="ECO:0000256" key="4">
    <source>
        <dbReference type="ARBA" id="ARBA00022917"/>
    </source>
</evidence>
<dbReference type="InterPro" id="IPR006735">
    <property type="entry name" value="Rtf2"/>
</dbReference>
<dbReference type="SMART" id="SM00360">
    <property type="entry name" value="RRM"/>
    <property type="match status" value="1"/>
</dbReference>
<dbReference type="PANTHER" id="PTHR12775:SF0">
    <property type="entry name" value="REPLICATION TERMINATION FACTOR 2"/>
    <property type="match status" value="1"/>
</dbReference>
<evidence type="ECO:0000259" key="7">
    <source>
        <dbReference type="PROSITE" id="PS50102"/>
    </source>
</evidence>
<evidence type="ECO:0000313" key="8">
    <source>
        <dbReference type="EMBL" id="KAJ2786832.1"/>
    </source>
</evidence>
<comment type="caution">
    <text evidence="8">The sequence shown here is derived from an EMBL/GenBank/DDBJ whole genome shotgun (WGS) entry which is preliminary data.</text>
</comment>
<keyword evidence="9" id="KW-1185">Reference proteome</keyword>
<protein>
    <recommendedName>
        <fullName evidence="5">Eukaryotic translation initiation factor 3 subunit G</fullName>
        <shortName evidence="5">eIF3g</shortName>
    </recommendedName>
    <alternativeName>
        <fullName evidence="5">Eukaryotic translation initiation factor 3 RNA-binding subunit</fullName>
        <shortName evidence="5">eIF-3 RNA-binding subunit</shortName>
    </alternativeName>
    <alternativeName>
        <fullName evidence="5">Translation initiation factor eIF3 p33 subunit homolog</fullName>
        <shortName evidence="5">eIF3 p33 homolog</shortName>
    </alternativeName>
</protein>
<keyword evidence="3 5" id="KW-0396">Initiation factor</keyword>
<organism evidence="8 9">
    <name type="scientific">Coemansia interrupta</name>
    <dbReference type="NCBI Taxonomy" id="1126814"/>
    <lineage>
        <taxon>Eukaryota</taxon>
        <taxon>Fungi</taxon>
        <taxon>Fungi incertae sedis</taxon>
        <taxon>Zoopagomycota</taxon>
        <taxon>Kickxellomycotina</taxon>
        <taxon>Kickxellomycetes</taxon>
        <taxon>Kickxellales</taxon>
        <taxon>Kickxellaceae</taxon>
        <taxon>Coemansia</taxon>
    </lineage>
</organism>
<dbReference type="SUPFAM" id="SSF54928">
    <property type="entry name" value="RNA-binding domain, RBD"/>
    <property type="match status" value="1"/>
</dbReference>
<evidence type="ECO:0000256" key="6">
    <source>
        <dbReference type="PROSITE-ProRule" id="PRU00176"/>
    </source>
</evidence>
<comment type="subunit">
    <text evidence="5">Component of the eukaryotic translation initiation factor 3 (eIF-3) complex.</text>
</comment>
<comment type="function">
    <text evidence="5">RNA-binding component of the eukaryotic translation initiation factor 3 (eIF-3) complex, which is involved in protein synthesis of a specialized repertoire of mRNAs and, together with other initiation factors, stimulates binding of mRNA and methionyl-tRNAi to the 40S ribosome. The eIF-3 complex specifically targets and initiates translation of a subset of mRNAs involved in cell proliferation. This subunit can bind 18S rRNA.</text>
</comment>
<name>A0A9W8HJZ6_9FUNG</name>